<reference evidence="1 2" key="1">
    <citation type="submission" date="2018-03" db="EMBL/GenBank/DDBJ databases">
        <title>Complete genome sequence and methylome analysis of Pseudomonas mendocina NEB 698.</title>
        <authorList>
            <person name="Morgan R.D."/>
        </authorList>
    </citation>
    <scope>NUCLEOTIDE SEQUENCE [LARGE SCALE GENOMIC DNA]</scope>
    <source>
        <strain evidence="1 2">NEB698</strain>
    </source>
</reference>
<dbReference type="InterPro" id="IPR008023">
    <property type="entry name" value="DUF748"/>
</dbReference>
<organism evidence="1 2">
    <name type="scientific">Ectopseudomonas mendocina</name>
    <name type="common">Pseudomonas mendocina</name>
    <dbReference type="NCBI Taxonomy" id="300"/>
    <lineage>
        <taxon>Bacteria</taxon>
        <taxon>Pseudomonadati</taxon>
        <taxon>Pseudomonadota</taxon>
        <taxon>Gammaproteobacteria</taxon>
        <taxon>Pseudomonadales</taxon>
        <taxon>Pseudomonadaceae</taxon>
        <taxon>Ectopseudomonas</taxon>
    </lineage>
</organism>
<dbReference type="RefSeq" id="WP_106740048.1">
    <property type="nucleotide sequence ID" value="NZ_CP027657.1"/>
</dbReference>
<name>A0A2R3QTS0_ECTME</name>
<dbReference type="EMBL" id="CP027657">
    <property type="protein sequence ID" value="AVO55124.1"/>
    <property type="molecule type" value="Genomic_DNA"/>
</dbReference>
<accession>A0A2R3QTS0</accession>
<gene>
    <name evidence="1" type="ORF">C7A17_20950</name>
</gene>
<protein>
    <recommendedName>
        <fullName evidence="3">DUF748 domain-containing protein</fullName>
    </recommendedName>
</protein>
<dbReference type="AlphaFoldDB" id="A0A2R3QTS0"/>
<sequence>MKRRYSLPLWICLSLLALLLLLHIALPYVIRDYLNDKLADMGDYRGQIEDVDLALWRGAYRINGLSIVKDERNVPVPFVNAPRIDIALSGADLWRKRAVVAKVVFEKPEVNFVDGEGSDDSQTGEGVDWREQLNKLLPITLNEVRVIDGTLGFYNFNASPPVKIQANAIEASLYNLTNVADEQGNRVARFEGTAQLLGHAPLEASAVFDPFHNFEDFEFRVRATNIQLPRLNDLANAYGKFDFKSGNGDLVVEASAEDAQLSGYIKPLLRNVEVFDWQQDVENQDKGFFRSIWEALVGGSEKLLKNQRQDQIATRVELSGSTRQQNISAFQAFIGILRNGFVEAFTPRYERPPPQQDGR</sequence>
<evidence type="ECO:0008006" key="3">
    <source>
        <dbReference type="Google" id="ProtNLM"/>
    </source>
</evidence>
<evidence type="ECO:0000313" key="1">
    <source>
        <dbReference type="EMBL" id="AVO55124.1"/>
    </source>
</evidence>
<dbReference type="Pfam" id="PF05359">
    <property type="entry name" value="DUF748"/>
    <property type="match status" value="1"/>
</dbReference>
<dbReference type="OrthoDB" id="9771783at2"/>
<dbReference type="Proteomes" id="UP000238327">
    <property type="component" value="Chromosome"/>
</dbReference>
<evidence type="ECO:0000313" key="2">
    <source>
        <dbReference type="Proteomes" id="UP000238327"/>
    </source>
</evidence>
<proteinExistence type="predicted"/>